<gene>
    <name evidence="4" type="ORF">AMSG_12238</name>
</gene>
<dbReference type="Gene3D" id="1.20.1420.10">
    <property type="entry name" value="Talin, central domain"/>
    <property type="match status" value="2"/>
</dbReference>
<feature type="region of interest" description="Disordered" evidence="2">
    <location>
        <begin position="256"/>
        <end position="275"/>
    </location>
</feature>
<dbReference type="RefSeq" id="XP_013754916.1">
    <property type="nucleotide sequence ID" value="XM_013899462.1"/>
</dbReference>
<dbReference type="Pfam" id="PF00373">
    <property type="entry name" value="FERM_M"/>
    <property type="match status" value="1"/>
</dbReference>
<feature type="region of interest" description="Disordered" evidence="2">
    <location>
        <begin position="96"/>
        <end position="127"/>
    </location>
</feature>
<feature type="coiled-coil region" evidence="1">
    <location>
        <begin position="3042"/>
        <end position="3069"/>
    </location>
</feature>
<dbReference type="eggNOG" id="KOG4261">
    <property type="taxonomic scope" value="Eukaryota"/>
</dbReference>
<dbReference type="SMART" id="SM00295">
    <property type="entry name" value="B41"/>
    <property type="match status" value="1"/>
</dbReference>
<feature type="compositionally biased region" description="Acidic residues" evidence="2">
    <location>
        <begin position="999"/>
        <end position="1016"/>
    </location>
</feature>
<proteinExistence type="predicted"/>
<dbReference type="GO" id="GO:0005737">
    <property type="term" value="C:cytoplasm"/>
    <property type="evidence" value="ECO:0007669"/>
    <property type="project" value="TreeGrafter"/>
</dbReference>
<feature type="compositionally biased region" description="Low complexity" evidence="2">
    <location>
        <begin position="11"/>
        <end position="53"/>
    </location>
</feature>
<dbReference type="Gene3D" id="1.20.80.10">
    <property type="match status" value="1"/>
</dbReference>
<evidence type="ECO:0000256" key="2">
    <source>
        <dbReference type="SAM" id="MobiDB-lite"/>
    </source>
</evidence>
<dbReference type="Proteomes" id="UP000054408">
    <property type="component" value="Unassembled WGS sequence"/>
</dbReference>
<dbReference type="GeneID" id="25570152"/>
<evidence type="ECO:0000259" key="3">
    <source>
        <dbReference type="PROSITE" id="PS50057"/>
    </source>
</evidence>
<dbReference type="InterPro" id="IPR014352">
    <property type="entry name" value="FERM/acyl-CoA-bd_prot_sf"/>
</dbReference>
<evidence type="ECO:0000256" key="1">
    <source>
        <dbReference type="SAM" id="Coils"/>
    </source>
</evidence>
<keyword evidence="5" id="KW-1185">Reference proteome</keyword>
<dbReference type="CDD" id="cd14473">
    <property type="entry name" value="FERM_B-lobe"/>
    <property type="match status" value="1"/>
</dbReference>
<dbReference type="STRING" id="461836.A0A0L0DLQ1"/>
<feature type="region of interest" description="Disordered" evidence="2">
    <location>
        <begin position="1"/>
        <end position="66"/>
    </location>
</feature>
<feature type="domain" description="FERM" evidence="3">
    <location>
        <begin position="413"/>
        <end position="729"/>
    </location>
</feature>
<dbReference type="PANTHER" id="PTHR19981">
    <property type="entry name" value="TALIN"/>
    <property type="match status" value="1"/>
</dbReference>
<dbReference type="PROSITE" id="PS50057">
    <property type="entry name" value="FERM_3"/>
    <property type="match status" value="1"/>
</dbReference>
<reference evidence="4 5" key="1">
    <citation type="submission" date="2010-05" db="EMBL/GenBank/DDBJ databases">
        <title>The Genome Sequence of Thecamonas trahens ATCC 50062.</title>
        <authorList>
            <consortium name="The Broad Institute Genome Sequencing Platform"/>
            <person name="Russ C."/>
            <person name="Cuomo C."/>
            <person name="Shea T."/>
            <person name="Young S.K."/>
            <person name="Zeng Q."/>
            <person name="Koehrsen M."/>
            <person name="Haas B."/>
            <person name="Borodovsky M."/>
            <person name="Guigo R."/>
            <person name="Alvarado L."/>
            <person name="Berlin A."/>
            <person name="Bochicchio J."/>
            <person name="Borenstein D."/>
            <person name="Chapman S."/>
            <person name="Chen Z."/>
            <person name="Freedman E."/>
            <person name="Gellesch M."/>
            <person name="Goldberg J."/>
            <person name="Griggs A."/>
            <person name="Gujja S."/>
            <person name="Heilman E."/>
            <person name="Heiman D."/>
            <person name="Hepburn T."/>
            <person name="Howarth C."/>
            <person name="Jen D."/>
            <person name="Larson L."/>
            <person name="Mehta T."/>
            <person name="Park D."/>
            <person name="Pearson M."/>
            <person name="Roberts A."/>
            <person name="Saif S."/>
            <person name="Shenoy N."/>
            <person name="Sisk P."/>
            <person name="Stolte C."/>
            <person name="Sykes S."/>
            <person name="Thomson T."/>
            <person name="Walk T."/>
            <person name="White J."/>
            <person name="Yandava C."/>
            <person name="Burger G."/>
            <person name="Gray M.W."/>
            <person name="Holland P.W.H."/>
            <person name="King N."/>
            <person name="Lang F.B.F."/>
            <person name="Roger A.J."/>
            <person name="Ruiz-Trillo I."/>
            <person name="Lander E."/>
            <person name="Nusbaum C."/>
        </authorList>
    </citation>
    <scope>NUCLEOTIDE SEQUENCE [LARGE SCALE GENOMIC DNA]</scope>
    <source>
        <strain evidence="4 5">ATCC 50062</strain>
    </source>
</reference>
<feature type="compositionally biased region" description="Basic and acidic residues" evidence="2">
    <location>
        <begin position="96"/>
        <end position="106"/>
    </location>
</feature>
<dbReference type="Gene3D" id="3.10.20.90">
    <property type="entry name" value="Phosphatidylinositol 3-kinase Catalytic Subunit, Chain A, domain 1"/>
    <property type="match status" value="1"/>
</dbReference>
<dbReference type="InterPro" id="IPR054060">
    <property type="entry name" value="TLN1-like_RS"/>
</dbReference>
<dbReference type="SUPFAM" id="SSF47031">
    <property type="entry name" value="Second domain of FERM"/>
    <property type="match status" value="1"/>
</dbReference>
<dbReference type="GO" id="GO:0005886">
    <property type="term" value="C:plasma membrane"/>
    <property type="evidence" value="ECO:0007669"/>
    <property type="project" value="TreeGrafter"/>
</dbReference>
<feature type="region of interest" description="Disordered" evidence="2">
    <location>
        <begin position="998"/>
        <end position="1030"/>
    </location>
</feature>
<accession>A0A0L0DLQ1</accession>
<protein>
    <recommendedName>
        <fullName evidence="3">FERM domain-containing protein</fullName>
    </recommendedName>
</protein>
<sequence length="3074" mass="325325">MGASASRLTKAAGEVAAVAESRAGEARAAARAAESAARAAKDAAAIAAQNAAGKDAEDDLDRPSREATDDAALLANMAALEVEAYVDTSVNAHRHTPEAVAKRQAEAAKGGRPLPQSRQASPSPGELWGGVRGNAVTPGFLNENQLRALLSEDLAAADIDALATSYRLNADSLAAVIKHHALYEPIPDEDGTLRGYWVVPPLSPKQQLLLDEDALTNIMAPQARAVDDGDVVMVVRTAGGVGRAVRSSQVLTSSSLAHDSGDAAAAQRKEAARNEENGDVMLDDAVVTGPALPKPRSTLGRHVTESLMTLTIEVFDRHPVTGVEALFISRKLQEVDPLWTVNQLADVINESILHSDPTKTPEQGWADDGLGRAENVAKHLDIDFVAKYLQGPRTLKFYSIKTRSRLHYKMRRRAVKFHIFGSLRTVLIDESWRVYRIVKEIGSVLGLRAPDEYSLKVEDDPHHPEKHWLRGAQTLPEQRIPLDVTWDSAGEEVPPPVLHFKKKLFFKHTPNFDPTNPEAMFIYYQQCTAMVLSCELYTSRTEAVLFAALQLLIRDSGYNPQLHDLPGFVKRWSDCCPAHVIPSKAKAKSRLEDAVRSTMHRFKAYSREQLIVKYVKLCRASKFFGWANWPIKEQVRSGRKYRFVARVLSISGKGVRLLDPAKHNDVVVSHPWTEVVAVGGITINRGFGLMFDFSRGNALRIQVQMEDQTALTEASQYVADYMRMMVLLERNKKKRLAQARDDVWGPLAVGFQMPPAHQRSGRIPACSAGAKSVVASMQLAMLDDEAPASAGGAIVPDIPKQNVPIVDHETDETAAVGAVSTVASTLNKSAAASRDLHTTVIMDDDDIATKTTHDKSWDVIALDSDDDNEISKLLAQADAQDNVAVLSASLAVSTNELLHASALDDPLMIDPSALLAAAQGLADMLASLTEATATAAGVAASPETAHALAEAHKSVQSSTAGLVAAATDVAAAAVDHHAKLATCKSDDPKEDLMALYEITDSDSGSDSDSNDSEDGTQEGNATAAGASDGLRSREAKLKAATAIDISSLMAAASQVGSSVSGLLATSGVATSTERQVERLGRMAEAVTEAALDLTDACINFFPDELPLTEAAILERRLCSLGRLVPDVHNSLLVKGAQLLEMMRIATGAIPAHYAAKFELGLTAYEAMATLYTTLEHINDRPDFHDDYARVLQELRYHLNLLKDRTVAQDATRLDMYVTYIGELATELGTIIETEAEACDVNGSWAALEAEAGDFARAVLALQDIAASVGENPDTSGIARLKTETCDVLDALDSIHVSRAHLFVIEDVLDASALVLGHMRSVLDAATDLPLLASDDGERMLFEANRAIDRLSTTMRIYSVNPSNVRHQDIAMQAARKAVRKFGALLDGILVPLGAAIAEGSKLSASDDGALLAAEVAHGSLAQLKEALSVAAIDCWPLDVNSAIQVIHNEIQAINAALDKVADPSVGLNPAPGDHHSEFEWQAELLRSVRSIPKEVTDIRDTAMTLTPAEFALDCKDVAAEVTILAEASIGMASYSTTRQAQYSLLTAARAFCTDAIELIECAQTVVREGNDPYGSETAVAAALALVLSALDELMLCIPGIGDTRRLVRKLEGEATEVSSQIRLASQPKVAQFGDLASAASDLASALAALADIPAAAPSPLTGLQASTSSSGRRGSIMATSGLAALAGESSTSVQKADTSPLAMMEQEVSAAGRTLAALVSSLDRAALASPSALAHAVSRVSAMADVIYRAAAASVATPELADSAQSINAPLLSLLQSTLVALRDAADIAVDPTDDEARARFRQNDVAGSIATLHMTYKELAAPNPEAQSKELDKARTMIDGALAKLASYKDDCSGGNELASVDDSEQDVPVAQAALELQDRVLASTAELQTASQALANVAEVSPDDYASAVSRVGLLTTKTINCVLATAQHLKSSVAAKAAASAAKHAVIFGAKVVEKDVALVAQALSGLSGVDPHKGALLTRETQHLTAATHDLLIHNKRVLRKLPLQDKAKRQRVQRWGASLKAAERAVRRASKVLRLSPDSDRANEALNVRVAEFSAALADYVEYMGVLELAEYDHAAAVVANIKDALIDETIEVANLQTSLLVTSQLVVANPTHAAAHRNMTAALGESVRALQSLHETAALVSPGQKECVFAIDHVEKCAQHMQRFLAQFARDALPPSTTSNYGKCLDRLLAHLNVLEAAASELATQATSSAEGLGAAALHFAELADPLRVLSLDAAVTCGSAELGLRILREARDIPLQAVPFVKACQTCRGGAVPADVADEATPAALLHLFQVEIHELREVLEADRAERHSLATLRALVEASNAKLAAAATTRHDGERPRGPRLTYGKYVARIKAAFADFLVVIKKLVTMANAHAKRDAVLEDEELAVFGVHAAALGKVFPPIVDEVAGCIAVTSDKKLQDVLAQAGADVGTQLLAFVDELMALQARDVEASAVVSASSGVSIALARLLQTVGRGETPKRVFESACSEMAAATSSLRTATYILNAVDQDEVGEAESLESGDRGGADEQPATFGECMVEVAARLRESRGQVATALAANKIDDESAAVVAREVARRHEATMATLSFSLLLLTSVAERNRVAEVGTDAAKALEMALQLLGSKNHAAGASKALAAVDKALGAVEKAADECGHAEAQARDEVVAMAAEVAAIRSDAVKLASGYASGSSQVYLVQVVDALKFGRHLVQKLLYESEALVCKPLKLVGEVRRVVRNYAETVTTLGEAQCWLASDEHATAVADALTVLGGAVEGVVGKVFDGDEVRSRMATAHATSATLAMRALTTTQYGPVRLAADEAIAAAAAVSKRASMAGGESGLAGGDSDAVFAAELQALVDEMEKGKVVLAKIHLAGDGGTEVDVERENFKSIALRCCGEMADACVTLARVVVIALEETMPSDEEREELLIALYAVSAAVTQMTTAMVLFSEGAPAKALSRAVSVVSEAVMSLVADALRERTQSAAAGSVRKAASMVGSACATLLQAVEVYTTPASKMVREDVSNASGGASGGLALAGATSAEAANVSEMIRRKAEIERLQRDIQTLKENKVRRRAAAAGAR</sequence>
<evidence type="ECO:0000313" key="4">
    <source>
        <dbReference type="EMBL" id="KNC52971.1"/>
    </source>
</evidence>
<dbReference type="GO" id="GO:0098609">
    <property type="term" value="P:cell-cell adhesion"/>
    <property type="evidence" value="ECO:0007669"/>
    <property type="project" value="TreeGrafter"/>
</dbReference>
<name>A0A0L0DLQ1_THETB</name>
<dbReference type="InterPro" id="IPR019748">
    <property type="entry name" value="FERM_central"/>
</dbReference>
<dbReference type="InterPro" id="IPR019749">
    <property type="entry name" value="Band_41_domain"/>
</dbReference>
<organism evidence="4 5">
    <name type="scientific">Thecamonas trahens ATCC 50062</name>
    <dbReference type="NCBI Taxonomy" id="461836"/>
    <lineage>
        <taxon>Eukaryota</taxon>
        <taxon>Apusozoa</taxon>
        <taxon>Apusomonadida</taxon>
        <taxon>Apusomonadidae</taxon>
        <taxon>Thecamonas</taxon>
    </lineage>
</organism>
<evidence type="ECO:0000313" key="5">
    <source>
        <dbReference type="Proteomes" id="UP000054408"/>
    </source>
</evidence>
<dbReference type="InterPro" id="IPR035963">
    <property type="entry name" value="FERM_2"/>
</dbReference>
<dbReference type="InterPro" id="IPR000299">
    <property type="entry name" value="FERM_domain"/>
</dbReference>
<dbReference type="GO" id="GO:0030036">
    <property type="term" value="P:actin cytoskeleton organization"/>
    <property type="evidence" value="ECO:0007669"/>
    <property type="project" value="TreeGrafter"/>
</dbReference>
<dbReference type="PANTHER" id="PTHR19981:SF1">
    <property type="entry name" value="RHEA, ISOFORM B"/>
    <property type="match status" value="1"/>
</dbReference>
<keyword evidence="1" id="KW-0175">Coiled coil</keyword>
<dbReference type="Pfam" id="PF21865">
    <property type="entry name" value="TLN1-like_RS"/>
    <property type="match status" value="2"/>
</dbReference>
<dbReference type="OrthoDB" id="10262320at2759"/>
<dbReference type="EMBL" id="GL349477">
    <property type="protein sequence ID" value="KNC52971.1"/>
    <property type="molecule type" value="Genomic_DNA"/>
</dbReference>